<organism evidence="1 2">
    <name type="scientific">Shewanella yunxiaonensis</name>
    <dbReference type="NCBI Taxonomy" id="2829809"/>
    <lineage>
        <taxon>Bacteria</taxon>
        <taxon>Pseudomonadati</taxon>
        <taxon>Pseudomonadota</taxon>
        <taxon>Gammaproteobacteria</taxon>
        <taxon>Alteromonadales</taxon>
        <taxon>Shewanellaceae</taxon>
        <taxon>Shewanella</taxon>
    </lineage>
</organism>
<evidence type="ECO:0000313" key="2">
    <source>
        <dbReference type="Proteomes" id="UP000679575"/>
    </source>
</evidence>
<dbReference type="Proteomes" id="UP000679575">
    <property type="component" value="Chromosome"/>
</dbReference>
<keyword evidence="2" id="KW-1185">Reference proteome</keyword>
<dbReference type="RefSeq" id="WP_212596115.1">
    <property type="nucleotide sequence ID" value="NZ_CP073587.1"/>
</dbReference>
<name>A0ABX7YWB8_9GAMM</name>
<dbReference type="InterPro" id="IPR021725">
    <property type="entry name" value="Cdd1"/>
</dbReference>
<protein>
    <submittedName>
        <fullName evidence="1">Helix-hairpin-helix domain-containing protein</fullName>
    </submittedName>
</protein>
<reference evidence="1 2" key="1">
    <citation type="submission" date="2021-04" db="EMBL/GenBank/DDBJ databases">
        <title>Novel species identification of genus Shewanella.</title>
        <authorList>
            <person name="Liu G."/>
        </authorList>
    </citation>
    <scope>NUCLEOTIDE SEQUENCE [LARGE SCALE GENOMIC DNA]</scope>
    <source>
        <strain evidence="1 2">FJAT-54481</strain>
    </source>
</reference>
<dbReference type="EMBL" id="CP073587">
    <property type="protein sequence ID" value="QUN07112.1"/>
    <property type="molecule type" value="Genomic_DNA"/>
</dbReference>
<gene>
    <name evidence="1" type="ORF">KDN34_06690</name>
</gene>
<dbReference type="Gene3D" id="1.10.150.20">
    <property type="entry name" value="5' to 3' exonuclease, C-terminal subdomain"/>
    <property type="match status" value="1"/>
</dbReference>
<dbReference type="Pfam" id="PF11731">
    <property type="entry name" value="Cdd1"/>
    <property type="match status" value="1"/>
</dbReference>
<evidence type="ECO:0000313" key="1">
    <source>
        <dbReference type="EMBL" id="QUN07112.1"/>
    </source>
</evidence>
<proteinExistence type="predicted"/>
<sequence>MHPDKVERDQVHQLTDLPNIGKAMAKDLEQLGISAPKQLCGRDPYELYLALCDLTGQRQDPCVLDVFISITRFADGEPPKAWWHYTAERKTRYRL</sequence>
<accession>A0ABX7YWB8</accession>